<evidence type="ECO:0000256" key="1">
    <source>
        <dbReference type="SAM" id="MobiDB-lite"/>
    </source>
</evidence>
<feature type="region of interest" description="Disordered" evidence="1">
    <location>
        <begin position="98"/>
        <end position="120"/>
    </location>
</feature>
<protein>
    <submittedName>
        <fullName evidence="2">Uncharacterized protein</fullName>
    </submittedName>
</protein>
<evidence type="ECO:0000313" key="2">
    <source>
        <dbReference type="EMBL" id="KAI0297560.1"/>
    </source>
</evidence>
<gene>
    <name evidence="2" type="ORF">B0F90DRAFT_1738096</name>
</gene>
<sequence>MSANPNAELAQHHNEVIARRRLELRCQILEIDKRIASLQCEEYRKLLSACLGENITERSVESSAEQQQQQQQRTLPSSAASDSTWLTGFTLVDAFSSSGTSRSSLGGLVSTSTSSSSQQVRRMEVEEVSLLPPPPSPSDCLTNPVCSHGLPLV</sequence>
<comment type="caution">
    <text evidence="2">The sequence shown here is derived from an EMBL/GenBank/DDBJ whole genome shotgun (WGS) entry which is preliminary data.</text>
</comment>
<dbReference type="EMBL" id="WTXG01000035">
    <property type="protein sequence ID" value="KAI0297560.1"/>
    <property type="molecule type" value="Genomic_DNA"/>
</dbReference>
<reference evidence="2" key="1">
    <citation type="journal article" date="2022" name="New Phytol.">
        <title>Evolutionary transition to the ectomycorrhizal habit in the genomes of a hyperdiverse lineage of mushroom-forming fungi.</title>
        <authorList>
            <person name="Looney B."/>
            <person name="Miyauchi S."/>
            <person name="Morin E."/>
            <person name="Drula E."/>
            <person name="Courty P.E."/>
            <person name="Kohler A."/>
            <person name="Kuo A."/>
            <person name="LaButti K."/>
            <person name="Pangilinan J."/>
            <person name="Lipzen A."/>
            <person name="Riley R."/>
            <person name="Andreopoulos W."/>
            <person name="He G."/>
            <person name="Johnson J."/>
            <person name="Nolan M."/>
            <person name="Tritt A."/>
            <person name="Barry K.W."/>
            <person name="Grigoriev I.V."/>
            <person name="Nagy L.G."/>
            <person name="Hibbett D."/>
            <person name="Henrissat B."/>
            <person name="Matheny P.B."/>
            <person name="Labbe J."/>
            <person name="Martin F.M."/>
        </authorList>
    </citation>
    <scope>NUCLEOTIDE SEQUENCE</scope>
    <source>
        <strain evidence="2">BPL690</strain>
    </source>
</reference>
<proteinExistence type="predicted"/>
<accession>A0AAD4M0M1</accession>
<name>A0AAD4M0M1_9AGAM</name>
<feature type="region of interest" description="Disordered" evidence="1">
    <location>
        <begin position="58"/>
        <end position="81"/>
    </location>
</feature>
<keyword evidence="3" id="KW-1185">Reference proteome</keyword>
<evidence type="ECO:0000313" key="3">
    <source>
        <dbReference type="Proteomes" id="UP001203297"/>
    </source>
</evidence>
<organism evidence="2 3">
    <name type="scientific">Multifurca ochricompacta</name>
    <dbReference type="NCBI Taxonomy" id="376703"/>
    <lineage>
        <taxon>Eukaryota</taxon>
        <taxon>Fungi</taxon>
        <taxon>Dikarya</taxon>
        <taxon>Basidiomycota</taxon>
        <taxon>Agaricomycotina</taxon>
        <taxon>Agaricomycetes</taxon>
        <taxon>Russulales</taxon>
        <taxon>Russulaceae</taxon>
        <taxon>Multifurca</taxon>
    </lineage>
</organism>
<dbReference type="Proteomes" id="UP001203297">
    <property type="component" value="Unassembled WGS sequence"/>
</dbReference>
<dbReference type="AlphaFoldDB" id="A0AAD4M0M1"/>